<name>A0AA88J2V7_FICCA</name>
<dbReference type="EMBL" id="BTGU01000157">
    <property type="protein sequence ID" value="GMN63723.1"/>
    <property type="molecule type" value="Genomic_DNA"/>
</dbReference>
<accession>A0AA88J2V7</accession>
<evidence type="ECO:0000313" key="2">
    <source>
        <dbReference type="Proteomes" id="UP001187192"/>
    </source>
</evidence>
<protein>
    <submittedName>
        <fullName evidence="1">Uncharacterized protein</fullName>
    </submittedName>
</protein>
<dbReference type="Proteomes" id="UP001187192">
    <property type="component" value="Unassembled WGS sequence"/>
</dbReference>
<sequence>MTVINTYKGRVRCAVLRRLEMDICDGSRVKRPPPNNMRPFGVSPIAKLYGHETQSGQHHTKGRHGLIQMVSEPIPNRKCVQRGRWASKGWVIVTIISPYMEMVSCAVSHRLGMDRCDGL</sequence>
<organism evidence="1 2">
    <name type="scientific">Ficus carica</name>
    <name type="common">Common fig</name>
    <dbReference type="NCBI Taxonomy" id="3494"/>
    <lineage>
        <taxon>Eukaryota</taxon>
        <taxon>Viridiplantae</taxon>
        <taxon>Streptophyta</taxon>
        <taxon>Embryophyta</taxon>
        <taxon>Tracheophyta</taxon>
        <taxon>Spermatophyta</taxon>
        <taxon>Magnoliopsida</taxon>
        <taxon>eudicotyledons</taxon>
        <taxon>Gunneridae</taxon>
        <taxon>Pentapetalae</taxon>
        <taxon>rosids</taxon>
        <taxon>fabids</taxon>
        <taxon>Rosales</taxon>
        <taxon>Moraceae</taxon>
        <taxon>Ficeae</taxon>
        <taxon>Ficus</taxon>
    </lineage>
</organism>
<dbReference type="AlphaFoldDB" id="A0AA88J2V7"/>
<keyword evidence="2" id="KW-1185">Reference proteome</keyword>
<proteinExistence type="predicted"/>
<gene>
    <name evidence="1" type="ORF">TIFTF001_032795</name>
</gene>
<evidence type="ECO:0000313" key="1">
    <source>
        <dbReference type="EMBL" id="GMN63723.1"/>
    </source>
</evidence>
<reference evidence="1" key="1">
    <citation type="submission" date="2023-07" db="EMBL/GenBank/DDBJ databases">
        <title>draft genome sequence of fig (Ficus carica).</title>
        <authorList>
            <person name="Takahashi T."/>
            <person name="Nishimura K."/>
        </authorList>
    </citation>
    <scope>NUCLEOTIDE SEQUENCE</scope>
</reference>
<comment type="caution">
    <text evidence="1">The sequence shown here is derived from an EMBL/GenBank/DDBJ whole genome shotgun (WGS) entry which is preliminary data.</text>
</comment>